<comment type="caution">
    <text evidence="7">The sequence shown here is derived from an EMBL/GenBank/DDBJ whole genome shotgun (WGS) entry which is preliminary data.</text>
</comment>
<dbReference type="PANTHER" id="PTHR43673:SF2">
    <property type="entry name" value="NITROREDUCTASE"/>
    <property type="match status" value="1"/>
</dbReference>
<evidence type="ECO:0000256" key="2">
    <source>
        <dbReference type="ARBA" id="ARBA00007118"/>
    </source>
</evidence>
<protein>
    <submittedName>
        <fullName evidence="7">Nitroreductase</fullName>
    </submittedName>
</protein>
<accession>A0ABT8Y857</accession>
<evidence type="ECO:0000256" key="1">
    <source>
        <dbReference type="ARBA" id="ARBA00001917"/>
    </source>
</evidence>
<dbReference type="PANTHER" id="PTHR43673">
    <property type="entry name" value="NAD(P)H NITROREDUCTASE YDGI-RELATED"/>
    <property type="match status" value="1"/>
</dbReference>
<keyword evidence="8" id="KW-1185">Reference proteome</keyword>
<keyword evidence="3" id="KW-0285">Flavoprotein</keyword>
<dbReference type="Proteomes" id="UP001169764">
    <property type="component" value="Unassembled WGS sequence"/>
</dbReference>
<organism evidence="7 8">
    <name type="scientific">Sphingomonas natans</name>
    <dbReference type="NCBI Taxonomy" id="3063330"/>
    <lineage>
        <taxon>Bacteria</taxon>
        <taxon>Pseudomonadati</taxon>
        <taxon>Pseudomonadota</taxon>
        <taxon>Alphaproteobacteria</taxon>
        <taxon>Sphingomonadales</taxon>
        <taxon>Sphingomonadaceae</taxon>
        <taxon>Sphingomonas</taxon>
    </lineage>
</organism>
<feature type="domain" description="Nitroreductase" evidence="6">
    <location>
        <begin position="11"/>
        <end position="196"/>
    </location>
</feature>
<reference evidence="7" key="1">
    <citation type="submission" date="2023-07" db="EMBL/GenBank/DDBJ databases">
        <authorList>
            <person name="Kim M."/>
        </authorList>
    </citation>
    <scope>NUCLEOTIDE SEQUENCE</scope>
    <source>
        <strain evidence="7">BIUV-7</strain>
    </source>
</reference>
<dbReference type="RefSeq" id="WP_303541714.1">
    <property type="nucleotide sequence ID" value="NZ_JAUOTP010000003.1"/>
</dbReference>
<dbReference type="EMBL" id="JAUOTP010000003">
    <property type="protein sequence ID" value="MDO6414505.1"/>
    <property type="molecule type" value="Genomic_DNA"/>
</dbReference>
<gene>
    <name evidence="7" type="ORF">Q4F19_08945</name>
</gene>
<dbReference type="CDD" id="cd02136">
    <property type="entry name" value="PnbA_NfnB-like"/>
    <property type="match status" value="1"/>
</dbReference>
<sequence length="223" mass="25099">MRAKTVSEAVESRRTVRAFLPTPVPRDTILSILDRARMAPSGCNFQPWEATILTGEPLRALQAKMLEAPMQDPVEYDVQPKAITEEYRDRLRAIGALMYGAEGVGRDDAEGRRALGRRNLISFGAPVLLLCYFPRFMGPPQWSDVGMWLQTIMLLAREEGLDTCPQEALAIHARLIKAHIGVDDTTHIFFCGLGIGFRDAETDTNRHERPRVPLERQVRLIGF</sequence>
<proteinExistence type="inferred from homology"/>
<evidence type="ECO:0000256" key="3">
    <source>
        <dbReference type="ARBA" id="ARBA00022630"/>
    </source>
</evidence>
<dbReference type="Gene3D" id="3.40.109.10">
    <property type="entry name" value="NADH Oxidase"/>
    <property type="match status" value="1"/>
</dbReference>
<name>A0ABT8Y857_9SPHN</name>
<keyword evidence="5" id="KW-0560">Oxidoreductase</keyword>
<evidence type="ECO:0000256" key="5">
    <source>
        <dbReference type="ARBA" id="ARBA00023002"/>
    </source>
</evidence>
<evidence type="ECO:0000259" key="6">
    <source>
        <dbReference type="Pfam" id="PF00881"/>
    </source>
</evidence>
<dbReference type="InterPro" id="IPR029479">
    <property type="entry name" value="Nitroreductase"/>
</dbReference>
<comment type="cofactor">
    <cofactor evidence="1">
        <name>FMN</name>
        <dbReference type="ChEBI" id="CHEBI:58210"/>
    </cofactor>
</comment>
<evidence type="ECO:0000256" key="4">
    <source>
        <dbReference type="ARBA" id="ARBA00022643"/>
    </source>
</evidence>
<dbReference type="InterPro" id="IPR000415">
    <property type="entry name" value="Nitroreductase-like"/>
</dbReference>
<keyword evidence="4" id="KW-0288">FMN</keyword>
<dbReference type="Pfam" id="PF00881">
    <property type="entry name" value="Nitroreductase"/>
    <property type="match status" value="1"/>
</dbReference>
<dbReference type="SUPFAM" id="SSF55469">
    <property type="entry name" value="FMN-dependent nitroreductase-like"/>
    <property type="match status" value="1"/>
</dbReference>
<evidence type="ECO:0000313" key="7">
    <source>
        <dbReference type="EMBL" id="MDO6414505.1"/>
    </source>
</evidence>
<evidence type="ECO:0000313" key="8">
    <source>
        <dbReference type="Proteomes" id="UP001169764"/>
    </source>
</evidence>
<comment type="similarity">
    <text evidence="2">Belongs to the nitroreductase family.</text>
</comment>